<evidence type="ECO:0000256" key="1">
    <source>
        <dbReference type="ARBA" id="ARBA00004418"/>
    </source>
</evidence>
<keyword evidence="5" id="KW-0574">Periplasm</keyword>
<comment type="pathway">
    <text evidence="2">Glycan biosynthesis; alginate biosynthesis.</text>
</comment>
<evidence type="ECO:0000256" key="5">
    <source>
        <dbReference type="ARBA" id="ARBA00022764"/>
    </source>
</evidence>
<protein>
    <recommendedName>
        <fullName evidence="7">AlgX/AlgJ SGNH hydrolase-like domain-containing protein</fullName>
    </recommendedName>
</protein>
<evidence type="ECO:0000313" key="9">
    <source>
        <dbReference type="Proteomes" id="UP001319874"/>
    </source>
</evidence>
<evidence type="ECO:0000259" key="7">
    <source>
        <dbReference type="Pfam" id="PF16822"/>
    </source>
</evidence>
<dbReference type="EMBL" id="AP024955">
    <property type="protein sequence ID" value="BCZ78681.1"/>
    <property type="molecule type" value="Genomic_DNA"/>
</dbReference>
<evidence type="ECO:0000313" key="8">
    <source>
        <dbReference type="EMBL" id="BCZ78681.1"/>
    </source>
</evidence>
<dbReference type="Proteomes" id="UP001319874">
    <property type="component" value="Chromosome 1"/>
</dbReference>
<proteinExistence type="predicted"/>
<evidence type="ECO:0000256" key="4">
    <source>
        <dbReference type="ARBA" id="ARBA00022729"/>
    </source>
</evidence>
<evidence type="ECO:0000256" key="3">
    <source>
        <dbReference type="ARBA" id="ARBA00022679"/>
    </source>
</evidence>
<keyword evidence="3" id="KW-0808">Transferase</keyword>
<reference evidence="8 9" key="1">
    <citation type="journal article" date="2022" name="Front. Microbiol.">
        <title>Identification and characterization of a novel class of self-sufficient cytochrome P450 hydroxylase involved in cyclohexanecarboxylate degradation in Paraburkholderia terrae strain KU-64.</title>
        <authorList>
            <person name="Yamamoto T."/>
            <person name="Hasegawa Y."/>
            <person name="Iwaki H."/>
        </authorList>
    </citation>
    <scope>NUCLEOTIDE SEQUENCE [LARGE SCALE GENOMIC DNA]</scope>
    <source>
        <strain evidence="8 9">KU-64</strain>
    </source>
</reference>
<comment type="subcellular location">
    <subcellularLocation>
        <location evidence="1">Periplasm</location>
    </subcellularLocation>
</comment>
<dbReference type="InterPro" id="IPR031811">
    <property type="entry name" value="ALGX/ALGJ_SGNH-like"/>
</dbReference>
<name>A0ABM7TJR8_9BURK</name>
<evidence type="ECO:0000256" key="2">
    <source>
        <dbReference type="ARBA" id="ARBA00005182"/>
    </source>
</evidence>
<gene>
    <name evidence="8" type="ORF">PTKU64_23560</name>
</gene>
<organism evidence="8 9">
    <name type="scientific">Paraburkholderia terrae</name>
    <dbReference type="NCBI Taxonomy" id="311230"/>
    <lineage>
        <taxon>Bacteria</taxon>
        <taxon>Pseudomonadati</taxon>
        <taxon>Pseudomonadota</taxon>
        <taxon>Betaproteobacteria</taxon>
        <taxon>Burkholderiales</taxon>
        <taxon>Burkholderiaceae</taxon>
        <taxon>Paraburkholderia</taxon>
    </lineage>
</organism>
<sequence length="372" mass="42443">MRLTGILIFFAVLCLPALQTWTREVPAFTIDENRKLADIPTLAQFADPVNGYAAIERYFDDHYGLRDILIRLKTQIDFSVFDTSDRVHIGKDDWLFYRSVLDVEKPATERFFAANAAQVTVGIQSLATGLKARNQTLVLMPNFLGDVFYREDLPRDIPRLPQPGSFQEATQTWKALPGLIYIDSQAILWQLKQHRQIFHKTDFHWNSPAAFEVARAMVDEIGKDSGRPGATWDHPLKFEARPYIGRESDFLPLFRQPDELGLFVVPTWDMAAVTYRKDDGIFEYVSTKANPDSHTLPSLCVVGDSFMDAFLETGYTSYFSHVYRVRWKGAETLPTALAQFPHECRYVLVEFIETQAAAFTSLMNGARNLPLQ</sequence>
<keyword evidence="9" id="KW-1185">Reference proteome</keyword>
<feature type="domain" description="AlgX/AlgJ SGNH hydrolase-like" evidence="7">
    <location>
        <begin position="87"/>
        <end position="224"/>
    </location>
</feature>
<keyword evidence="4" id="KW-0732">Signal</keyword>
<keyword evidence="6" id="KW-0016">Alginate biosynthesis</keyword>
<evidence type="ECO:0000256" key="6">
    <source>
        <dbReference type="ARBA" id="ARBA00022841"/>
    </source>
</evidence>
<dbReference type="Pfam" id="PF16822">
    <property type="entry name" value="ALGX"/>
    <property type="match status" value="1"/>
</dbReference>
<dbReference type="RefSeq" id="WP_229511947.1">
    <property type="nucleotide sequence ID" value="NZ_AP024955.1"/>
</dbReference>
<accession>A0ABM7TJR8</accession>